<keyword evidence="1" id="KW-1133">Transmembrane helix</keyword>
<evidence type="ECO:0000313" key="2">
    <source>
        <dbReference type="EMBL" id="VEU55529.1"/>
    </source>
</evidence>
<dbReference type="KEGG" id="mob:NCTC10112_00275"/>
<dbReference type="RefSeq" id="WP_022936274.1">
    <property type="nucleotide sequence ID" value="NZ_LR214940.1"/>
</dbReference>
<evidence type="ECO:0000313" key="4">
    <source>
        <dbReference type="Proteomes" id="UP000290482"/>
    </source>
</evidence>
<keyword evidence="4" id="KW-1185">Reference proteome</keyword>
<proteinExistence type="predicted"/>
<sequence>MKKTKPLFLTHKTKIILWSVLSVLLFSFFIFILIVRITSPFKVSIYNYESYLSLNVISKIKKEYSYHTFGEINEFTKAINTNKAVAGIGSDHQIAQLIIDNKIQKFDLKKIFGEDKENKFGGDYKKYIYSYYEEILAKHLDNYDKKIIEIIQQKNPNNIKNRAHLIYQNEVDEKNKVNPIAYDANGDGKADYFYEYLVPYFIQDKLIVYNTNKKYKPHLKGSDDIIKADLNNKETWLDIIQTLIKKYNYKRVHWTNSYLDNAMIGEFYATEENKKNYLNNGIVENLTMNNYREIIDYFVEFVQEATGHSIKDANYNKLVTSGLDLVHDIIEPTTTKADIAIMYNGDALDSYYAEDNFASLKDVQINYKRPKNNYMLLDAWIISKTVSKDEVDKLTNFLRDNVLVGTTYTKEDFHKKYFYNVFNKISATNKYTENDLMNYLFNDNDFLKPKDVNELNKDFFKENHEIFQDSFDFCDATENFNAVNYTPALSNLNRFLEKFYFKDENLEDDQVAMDIFKIENSSKVYHQSYQPLDLKLRTAMNDYYFEKTKS</sequence>
<feature type="transmembrane region" description="Helical" evidence="1">
    <location>
        <begin position="15"/>
        <end position="35"/>
    </location>
</feature>
<dbReference type="OrthoDB" id="403918at2"/>
<dbReference type="EMBL" id="LR214943">
    <property type="protein sequence ID" value="VEU56726.1"/>
    <property type="molecule type" value="Genomic_DNA"/>
</dbReference>
<dbReference type="EMBL" id="LR214940">
    <property type="protein sequence ID" value="VEU55529.1"/>
    <property type="molecule type" value="Genomic_DNA"/>
</dbReference>
<keyword evidence="1" id="KW-0472">Membrane</keyword>
<keyword evidence="1" id="KW-0812">Transmembrane</keyword>
<dbReference type="KEGG" id="mob:NCTC10112_00711"/>
<protein>
    <recommendedName>
        <fullName evidence="5">Spermidine/putrescine-binding periplasmic protein</fullName>
    </recommendedName>
</protein>
<dbReference type="Proteomes" id="UP000290482">
    <property type="component" value="Chromosome"/>
</dbReference>
<name>A0A448ZW97_METOS</name>
<keyword evidence="3" id="KW-0614">Plasmid</keyword>
<gene>
    <name evidence="2" type="ORF">NCTC10112_00275</name>
    <name evidence="3" type="ORF">NCTC10112_00711</name>
</gene>
<geneLocation type="plasmid" evidence="3 4">
    <name>4</name>
</geneLocation>
<evidence type="ECO:0000313" key="3">
    <source>
        <dbReference type="EMBL" id="VEU56726.1"/>
    </source>
</evidence>
<reference evidence="2 4" key="1">
    <citation type="submission" date="2019-01" db="EMBL/GenBank/DDBJ databases">
        <authorList>
            <consortium name="Pathogen Informatics"/>
        </authorList>
    </citation>
    <scope>NUCLEOTIDE SEQUENCE [LARGE SCALE GENOMIC DNA]</scope>
    <source>
        <strain evidence="2 4">NCTC10112</strain>
        <plasmid evidence="4">4</plasmid>
    </source>
</reference>
<dbReference type="Proteomes" id="UP000290482">
    <property type="component" value="Plasmid 4"/>
</dbReference>
<accession>A0A448ZW97</accession>
<evidence type="ECO:0008006" key="5">
    <source>
        <dbReference type="Google" id="ProtNLM"/>
    </source>
</evidence>
<organism evidence="2 4">
    <name type="scientific">Metamycoplasma orale</name>
    <name type="common">Mycoplasma orale</name>
    <dbReference type="NCBI Taxonomy" id="2121"/>
    <lineage>
        <taxon>Bacteria</taxon>
        <taxon>Bacillati</taxon>
        <taxon>Mycoplasmatota</taxon>
        <taxon>Mycoplasmoidales</taxon>
        <taxon>Metamycoplasmataceae</taxon>
        <taxon>Metamycoplasma</taxon>
    </lineage>
</organism>
<evidence type="ECO:0000256" key="1">
    <source>
        <dbReference type="SAM" id="Phobius"/>
    </source>
</evidence>
<dbReference type="AlphaFoldDB" id="A0A448ZW97"/>